<dbReference type="Gene3D" id="3.40.50.1820">
    <property type="entry name" value="alpha/beta hydrolase"/>
    <property type="match status" value="1"/>
</dbReference>
<dbReference type="Pfam" id="PF00326">
    <property type="entry name" value="Peptidase_S9"/>
    <property type="match status" value="1"/>
</dbReference>
<gene>
    <name evidence="3" type="ORF">GCN75_23210</name>
</gene>
<proteinExistence type="predicted"/>
<evidence type="ECO:0000313" key="3">
    <source>
        <dbReference type="EMBL" id="KAB8061758.1"/>
    </source>
</evidence>
<dbReference type="SUPFAM" id="SSF53474">
    <property type="entry name" value="alpha/beta-Hydrolases"/>
    <property type="match status" value="1"/>
</dbReference>
<protein>
    <submittedName>
        <fullName evidence="3">Prolyl oligopeptidase family serine peptidase</fullName>
    </submittedName>
</protein>
<dbReference type="InterPro" id="IPR029058">
    <property type="entry name" value="AB_hydrolase_fold"/>
</dbReference>
<dbReference type="Proteomes" id="UP000468717">
    <property type="component" value="Unassembled WGS sequence"/>
</dbReference>
<comment type="caution">
    <text evidence="3">The sequence shown here is derived from an EMBL/GenBank/DDBJ whole genome shotgun (WGS) entry which is preliminary data.</text>
</comment>
<sequence length="683" mass="77283">MVKRLKIFPNRNLFYCYNGYLYLQPPILPMPTLPRSLPLLFAILFSTLTTSAAWSAEHIIPVEHFTKRDAVSNLRLSPDGKHLAVTVQVPQGERMVPIIGVYSLPEMQLVGTLRLRIFEVPLNYFWLSNRRLVMRKGEEQGALEKPMSTGEILAFDLDGSKQEYLYGYDMFRSSSRGQYQDDQGYAYISAVPLPRTGHVFLSTQDWDRDRSMLYDVDSRQGVRKLIANIGAPRMDYVMQNNQMPRFAYGWNDERDPILYRYDDASSEWRLHAMQKDRNFIPFQFTPDDSAFFAFQNNDNGPHSLIRQELASGKQTVLVQDAVGDAFSAMRAPDNTPFAAVIEIGRPRTVYVDAGSDTARLHQQLSAAFPDDHVHFINFTDDGATLLFAVVNDRDPGSYYLYHKASNKADLLYSTMADIDPEQMAPRRPIAFKARDGLELHGYLTMPRHAPGVKLPLVVMPHGGPHESADTWYFDHDAQFLASRGYAVLQVNYRGSSGRGERFRRAGYRQWGTLIQDDILDGLAAVVAQGEVDAERVCTYGGSFGAYAAMMLPIRAPGVFKCAIGYAGLYELKLLQDEPTTRRLKHVRRAFQDYVGENPRELDAISPSQLAGQIKVPVLLIHGDKDETTPPVQAELMRKGLIAANNPPEWMMVEDEGHGFYKTRNATAMYRKLEAFLSQHIGKH</sequence>
<evidence type="ECO:0000259" key="2">
    <source>
        <dbReference type="Pfam" id="PF00326"/>
    </source>
</evidence>
<accession>A0A6I1I440</accession>
<evidence type="ECO:0000256" key="1">
    <source>
        <dbReference type="ARBA" id="ARBA00022801"/>
    </source>
</evidence>
<name>A0A6I1I440_9BURK</name>
<dbReference type="PANTHER" id="PTHR42776:SF27">
    <property type="entry name" value="DIPEPTIDYL PEPTIDASE FAMILY MEMBER 6"/>
    <property type="match status" value="1"/>
</dbReference>
<dbReference type="GO" id="GO:0004252">
    <property type="term" value="F:serine-type endopeptidase activity"/>
    <property type="evidence" value="ECO:0007669"/>
    <property type="project" value="TreeGrafter"/>
</dbReference>
<dbReference type="PANTHER" id="PTHR42776">
    <property type="entry name" value="SERINE PEPTIDASE S9 FAMILY MEMBER"/>
    <property type="match status" value="1"/>
</dbReference>
<evidence type="ECO:0000313" key="4">
    <source>
        <dbReference type="Proteomes" id="UP000468717"/>
    </source>
</evidence>
<dbReference type="AlphaFoldDB" id="A0A6I1I440"/>
<keyword evidence="1" id="KW-0378">Hydrolase</keyword>
<keyword evidence="4" id="KW-1185">Reference proteome</keyword>
<dbReference type="SUPFAM" id="SSF82171">
    <property type="entry name" value="DPP6 N-terminal domain-like"/>
    <property type="match status" value="1"/>
</dbReference>
<dbReference type="InterPro" id="IPR001375">
    <property type="entry name" value="Peptidase_S9_cat"/>
</dbReference>
<dbReference type="GO" id="GO:0006508">
    <property type="term" value="P:proteolysis"/>
    <property type="evidence" value="ECO:0007669"/>
    <property type="project" value="InterPro"/>
</dbReference>
<feature type="domain" description="Peptidase S9 prolyl oligopeptidase catalytic" evidence="2">
    <location>
        <begin position="471"/>
        <end position="682"/>
    </location>
</feature>
<organism evidence="3 4">
    <name type="scientific">Janthinobacterium violaceinigrum</name>
    <dbReference type="NCBI Taxonomy" id="2654252"/>
    <lineage>
        <taxon>Bacteria</taxon>
        <taxon>Pseudomonadati</taxon>
        <taxon>Pseudomonadota</taxon>
        <taxon>Betaproteobacteria</taxon>
        <taxon>Burkholderiales</taxon>
        <taxon>Oxalobacteraceae</taxon>
        <taxon>Janthinobacterium</taxon>
    </lineage>
</organism>
<reference evidence="3 4" key="1">
    <citation type="submission" date="2019-10" db="EMBL/GenBank/DDBJ databases">
        <title>Three novel species isolated from a subtropical stream in China.</title>
        <authorList>
            <person name="Lu H."/>
        </authorList>
    </citation>
    <scope>NUCLEOTIDE SEQUENCE [LARGE SCALE GENOMIC DNA]</scope>
    <source>
        <strain evidence="3 4">FT13W</strain>
    </source>
</reference>
<dbReference type="EMBL" id="WFLI01000036">
    <property type="protein sequence ID" value="KAB8061758.1"/>
    <property type="molecule type" value="Genomic_DNA"/>
</dbReference>